<evidence type="ECO:0000256" key="6">
    <source>
        <dbReference type="ARBA" id="ARBA00047939"/>
    </source>
</evidence>
<keyword evidence="10" id="KW-1185">Reference proteome</keyword>
<evidence type="ECO:0000313" key="10">
    <source>
        <dbReference type="Proteomes" id="UP000198541"/>
    </source>
</evidence>
<dbReference type="PANTHER" id="PTHR39560">
    <property type="entry name" value="PROTEIN ADENYLYLTRANSFERASE FIC-RELATED"/>
    <property type="match status" value="1"/>
</dbReference>
<dbReference type="InterPro" id="IPR036597">
    <property type="entry name" value="Fido-like_dom_sf"/>
</dbReference>
<dbReference type="AlphaFoldDB" id="A0A1H0AV35"/>
<evidence type="ECO:0000256" key="1">
    <source>
        <dbReference type="ARBA" id="ARBA00022679"/>
    </source>
</evidence>
<dbReference type="Pfam" id="PF02661">
    <property type="entry name" value="Fic"/>
    <property type="match status" value="1"/>
</dbReference>
<dbReference type="SUPFAM" id="SSF140931">
    <property type="entry name" value="Fic-like"/>
    <property type="match status" value="1"/>
</dbReference>
<accession>A0A1H0AV35</accession>
<dbReference type="PANTHER" id="PTHR39560:SF1">
    <property type="entry name" value="PROTEIN ADENYLYLTRANSFERASE FIC-RELATED"/>
    <property type="match status" value="1"/>
</dbReference>
<evidence type="ECO:0000256" key="7">
    <source>
        <dbReference type="ARBA" id="ARBA00048696"/>
    </source>
</evidence>
<dbReference type="GO" id="GO:0070733">
    <property type="term" value="F:AMPylase activity"/>
    <property type="evidence" value="ECO:0007669"/>
    <property type="project" value="UniProtKB-EC"/>
</dbReference>
<dbReference type="EC" id="2.7.7.108" evidence="5"/>
<reference evidence="10" key="1">
    <citation type="submission" date="2016-10" db="EMBL/GenBank/DDBJ databases">
        <authorList>
            <person name="Varghese N."/>
            <person name="Submissions S."/>
        </authorList>
    </citation>
    <scope>NUCLEOTIDE SEQUENCE [LARGE SCALE GENOMIC DNA]</scope>
    <source>
        <strain evidence="10">DSM 27982</strain>
    </source>
</reference>
<evidence type="ECO:0000256" key="5">
    <source>
        <dbReference type="ARBA" id="ARBA00034531"/>
    </source>
</evidence>
<evidence type="ECO:0000313" key="9">
    <source>
        <dbReference type="EMBL" id="SDN37234.1"/>
    </source>
</evidence>
<dbReference type="InterPro" id="IPR003812">
    <property type="entry name" value="Fido"/>
</dbReference>
<dbReference type="EMBL" id="FNIM01000002">
    <property type="protein sequence ID" value="SDN37234.1"/>
    <property type="molecule type" value="Genomic_DNA"/>
</dbReference>
<dbReference type="PROSITE" id="PS51459">
    <property type="entry name" value="FIDO"/>
    <property type="match status" value="1"/>
</dbReference>
<comment type="catalytic activity">
    <reaction evidence="7">
        <text>L-tyrosyl-[protein] + ATP = O-(5'-adenylyl)-L-tyrosyl-[protein] + diphosphate</text>
        <dbReference type="Rhea" id="RHEA:54288"/>
        <dbReference type="Rhea" id="RHEA-COMP:10136"/>
        <dbReference type="Rhea" id="RHEA-COMP:13846"/>
        <dbReference type="ChEBI" id="CHEBI:30616"/>
        <dbReference type="ChEBI" id="CHEBI:33019"/>
        <dbReference type="ChEBI" id="CHEBI:46858"/>
        <dbReference type="ChEBI" id="CHEBI:83624"/>
        <dbReference type="EC" id="2.7.7.108"/>
    </reaction>
</comment>
<keyword evidence="3" id="KW-0547">Nucleotide-binding</keyword>
<evidence type="ECO:0000256" key="4">
    <source>
        <dbReference type="ARBA" id="ARBA00022840"/>
    </source>
</evidence>
<protein>
    <recommendedName>
        <fullName evidence="5">protein adenylyltransferase</fullName>
        <ecNumber evidence="5">2.7.7.108</ecNumber>
    </recommendedName>
</protein>
<name>A0A1H0AV35_9ACTO</name>
<proteinExistence type="predicted"/>
<dbReference type="Proteomes" id="UP000198541">
    <property type="component" value="Unassembled WGS sequence"/>
</dbReference>
<comment type="catalytic activity">
    <reaction evidence="6">
        <text>L-threonyl-[protein] + ATP = 3-O-(5'-adenylyl)-L-threonyl-[protein] + diphosphate</text>
        <dbReference type="Rhea" id="RHEA:54292"/>
        <dbReference type="Rhea" id="RHEA-COMP:11060"/>
        <dbReference type="Rhea" id="RHEA-COMP:13847"/>
        <dbReference type="ChEBI" id="CHEBI:30013"/>
        <dbReference type="ChEBI" id="CHEBI:30616"/>
        <dbReference type="ChEBI" id="CHEBI:33019"/>
        <dbReference type="ChEBI" id="CHEBI:138113"/>
        <dbReference type="EC" id="2.7.7.108"/>
    </reaction>
</comment>
<dbReference type="GO" id="GO:0005524">
    <property type="term" value="F:ATP binding"/>
    <property type="evidence" value="ECO:0007669"/>
    <property type="project" value="UniProtKB-KW"/>
</dbReference>
<keyword evidence="1" id="KW-0808">Transferase</keyword>
<organism evidence="9 10">
    <name type="scientific">Actinomyces ruminicola</name>
    <dbReference type="NCBI Taxonomy" id="332524"/>
    <lineage>
        <taxon>Bacteria</taxon>
        <taxon>Bacillati</taxon>
        <taxon>Actinomycetota</taxon>
        <taxon>Actinomycetes</taxon>
        <taxon>Actinomycetales</taxon>
        <taxon>Actinomycetaceae</taxon>
        <taxon>Actinomyces</taxon>
    </lineage>
</organism>
<keyword evidence="2" id="KW-0548">Nucleotidyltransferase</keyword>
<gene>
    <name evidence="9" type="ORF">SAMN05216355_102151</name>
</gene>
<dbReference type="GO" id="GO:0051302">
    <property type="term" value="P:regulation of cell division"/>
    <property type="evidence" value="ECO:0007669"/>
    <property type="project" value="TreeGrafter"/>
</dbReference>
<evidence type="ECO:0000259" key="8">
    <source>
        <dbReference type="PROSITE" id="PS51459"/>
    </source>
</evidence>
<feature type="domain" description="Fido" evidence="8">
    <location>
        <begin position="66"/>
        <end position="209"/>
    </location>
</feature>
<evidence type="ECO:0000256" key="2">
    <source>
        <dbReference type="ARBA" id="ARBA00022695"/>
    </source>
</evidence>
<evidence type="ECO:0000256" key="3">
    <source>
        <dbReference type="ARBA" id="ARBA00022741"/>
    </source>
</evidence>
<keyword evidence="4" id="KW-0067">ATP-binding</keyword>
<dbReference type="Gene3D" id="1.10.3290.10">
    <property type="entry name" value="Fido-like domain"/>
    <property type="match status" value="1"/>
</dbReference>
<sequence>MRWRDLARTSVLPVVAEDDRYTIPGSGGVLRNKLGLITQAGVDRAMNISASAEWAILQLEPIPDRLDLDYLRSIHRRFMSPVLDWAGELRKVGDEVGAGGTPFQYAPSEFYKPYLDALFDRLAEEDYLVGLPEKEFADRLADRWGTLTFCHPFRDGNTRSQSAYIDRLATRAGHPIDWHHVNVAELREARLSTAFRVGGEQILSNYLQMRLLPPSRSATLRFTPE</sequence>